<protein>
    <submittedName>
        <fullName evidence="1">Cysteine-rich CWC</fullName>
    </submittedName>
</protein>
<dbReference type="InterPro" id="IPR032720">
    <property type="entry name" value="Cys_rich_CWC"/>
</dbReference>
<reference evidence="1 2" key="1">
    <citation type="journal article" date="2015" name="Stand. Genomic Sci.">
        <title>Genomic Encyclopedia of Bacterial and Archaeal Type Strains, Phase III: the genomes of soil and plant-associated and newly described type strains.</title>
        <authorList>
            <person name="Whitman W.B."/>
            <person name="Woyke T."/>
            <person name="Klenk H.P."/>
            <person name="Zhou Y."/>
            <person name="Lilburn T.G."/>
            <person name="Beck B.J."/>
            <person name="De Vos P."/>
            <person name="Vandamme P."/>
            <person name="Eisen J.A."/>
            <person name="Garrity G."/>
            <person name="Hugenholtz P."/>
            <person name="Kyrpides N.C."/>
        </authorList>
    </citation>
    <scope>NUCLEOTIDE SEQUENCE [LARGE SCALE GENOMIC DNA]</scope>
    <source>
        <strain evidence="1 2">DSM 64</strain>
    </source>
</reference>
<evidence type="ECO:0000313" key="1">
    <source>
        <dbReference type="EMBL" id="TWG33569.1"/>
    </source>
</evidence>
<dbReference type="AlphaFoldDB" id="A0A561XBT5"/>
<organism evidence="1 2">
    <name type="scientific">Acidovorax delafieldii</name>
    <name type="common">Pseudomonas delafieldii</name>
    <dbReference type="NCBI Taxonomy" id="47920"/>
    <lineage>
        <taxon>Bacteria</taxon>
        <taxon>Pseudomonadati</taxon>
        <taxon>Pseudomonadota</taxon>
        <taxon>Betaproteobacteria</taxon>
        <taxon>Burkholderiales</taxon>
        <taxon>Comamonadaceae</taxon>
        <taxon>Acidovorax</taxon>
    </lineage>
</organism>
<proteinExistence type="predicted"/>
<dbReference type="Proteomes" id="UP000321485">
    <property type="component" value="Unassembled WGS sequence"/>
</dbReference>
<accession>A0A561XBT5</accession>
<name>A0A561XBT5_ACIDE</name>
<evidence type="ECO:0000313" key="2">
    <source>
        <dbReference type="Proteomes" id="UP000321485"/>
    </source>
</evidence>
<dbReference type="Pfam" id="PF14375">
    <property type="entry name" value="Cys_rich_CWC"/>
    <property type="match status" value="1"/>
</dbReference>
<sequence length="83" mass="8209">MPAAPPTHPVPSACPLCGQPNQCAIAAGRPAESCWCMTQTIDPAALAALPQEARGKVCICAACGAPAPDAQQPSAAGHPPSPI</sequence>
<dbReference type="RefSeq" id="WP_082522517.1">
    <property type="nucleotide sequence ID" value="NZ_VJWE01000017.1"/>
</dbReference>
<gene>
    <name evidence="1" type="ORF">ATF69_3919</name>
</gene>
<dbReference type="GeneID" id="51112962"/>
<comment type="caution">
    <text evidence="1">The sequence shown here is derived from an EMBL/GenBank/DDBJ whole genome shotgun (WGS) entry which is preliminary data.</text>
</comment>
<dbReference type="EMBL" id="VJWE01000017">
    <property type="protein sequence ID" value="TWG33569.1"/>
    <property type="molecule type" value="Genomic_DNA"/>
</dbReference>